<accession>A0A9N8HXC7</accession>
<dbReference type="EMBL" id="CAICTM010003030">
    <property type="protein sequence ID" value="CAB9530768.1"/>
    <property type="molecule type" value="Genomic_DNA"/>
</dbReference>
<feature type="compositionally biased region" description="Low complexity" evidence="1">
    <location>
        <begin position="815"/>
        <end position="839"/>
    </location>
</feature>
<feature type="chain" id="PRO_5040355084" evidence="2">
    <location>
        <begin position="19"/>
        <end position="1003"/>
    </location>
</feature>
<evidence type="ECO:0000259" key="3">
    <source>
        <dbReference type="Pfam" id="PF05547"/>
    </source>
</evidence>
<feature type="signal peptide" evidence="2">
    <location>
        <begin position="1"/>
        <end position="18"/>
    </location>
</feature>
<reference evidence="4" key="1">
    <citation type="submission" date="2020-06" db="EMBL/GenBank/DDBJ databases">
        <authorList>
            <consortium name="Plant Systems Biology data submission"/>
        </authorList>
    </citation>
    <scope>NUCLEOTIDE SEQUENCE</scope>
    <source>
        <strain evidence="4">D6</strain>
    </source>
</reference>
<feature type="region of interest" description="Disordered" evidence="1">
    <location>
        <begin position="913"/>
        <end position="937"/>
    </location>
</feature>
<protein>
    <submittedName>
        <fullName evidence="4">Immune inhibitor A peptidase M6</fullName>
    </submittedName>
</protein>
<name>A0A9N8HXC7_9STRA</name>
<keyword evidence="2" id="KW-0732">Signal</keyword>
<proteinExistence type="predicted"/>
<dbReference type="Pfam" id="PF05547">
    <property type="entry name" value="Peptidase_M6"/>
    <property type="match status" value="1"/>
</dbReference>
<dbReference type="PANTHER" id="PTHR41775:SF1">
    <property type="entry name" value="PEPTIDASE M6-LIKE DOMAIN-CONTAINING PROTEIN"/>
    <property type="match status" value="1"/>
</dbReference>
<evidence type="ECO:0000313" key="4">
    <source>
        <dbReference type="EMBL" id="CAB9530768.1"/>
    </source>
</evidence>
<feature type="compositionally biased region" description="Low complexity" evidence="1">
    <location>
        <begin position="670"/>
        <end position="696"/>
    </location>
</feature>
<feature type="compositionally biased region" description="Polar residues" evidence="1">
    <location>
        <begin position="654"/>
        <end position="669"/>
    </location>
</feature>
<sequence length="1003" mass="104353">MLSLSVFFTLCLLQQVSAWIPPKNDIDWEPVDAMRARLGLEFNYTPSLLHPEICRFLTDHECQHADESMISHAKSHRQLQQAISHNPNLGTFKVLVVLVVFSDHVGRDNRIAKTDVENMWKTLVPEWFDVNSHGKYDIDPVVAEWVVTDNTESYYTFGKRGITPDFQKAAWPALDALDNTPGWDWSIFDKNNDNKLDSVIITHSGYGAETTEVDAYGTSWENRIWAHAFADAGDTAWTSKDGSVQLAGYTVASALEDHTGANPATIGLTVHEYMHTFGLIDLYSDEGNGIGSFDIMASPYGPAGNGNKPGHLSTFSKIEAEWATPTVIDSDGVYTLQPLALTDESYKIVLQSFGSFEEYLLFENRQKLEFDVDLFGTGLAIYHVDTAKDEQKQAGYPGQTANGAAWPANGYHYECAMLPADGNYDLEKGVNKGDAGDLWQSGQQLGTGQGNTVYPNTDAYMEGWVYESGVTVKVLDPQGQNGRPPRVLPLLPTHTSAPTSSAPTSANPTTESPTTSAPTAAAPTTSAPTAAAPTTSAPSTGAPTTSAPTATAPTTSAPTAAAPTTSVPTSEAPSTTTPSIAPSETPSIAPSETPSIAPSTVPSSTPSETPSITPSTVPSSTPSETPSATPSTSPSSTPSETPSVQPSSTPSAGPSETPSTGPSAEPSVQPSSNPTGTPTTGAPTTSVPTVTPGSPSLAPTTQIPSHVPSAVPTISPSSSPTDSPTKIPSAAPTTSPSSSPSFLPSSKPTTGPTASPSSSPSISPSNKPTTGPTTSPSSSPTDTPTDAPTKGPTASPSSSPTGAPTTLHPTVTPGSPSQAPTTQAPTTASPTKSPTAEPTRLCLECVTSGPVSSGDRPIFRGEPGFQLQDDGSTESDGAPMAAPVEARNGMIPIASSTSYRKPALIPIASTTTRNRGFQPDASALADGSNPAPGGERDGLIPIASSTSFRKPKPVLIPVASSTSTRLPQSSALDEESSAAVGRNDLLLFAMIGSTSLFVWMSIF</sequence>
<feature type="compositionally biased region" description="Low complexity" evidence="1">
    <location>
        <begin position="708"/>
        <end position="806"/>
    </location>
</feature>
<evidence type="ECO:0000313" key="5">
    <source>
        <dbReference type="Proteomes" id="UP001153069"/>
    </source>
</evidence>
<evidence type="ECO:0000256" key="1">
    <source>
        <dbReference type="SAM" id="MobiDB-lite"/>
    </source>
</evidence>
<comment type="caution">
    <text evidence="4">The sequence shown here is derived from an EMBL/GenBank/DDBJ whole genome shotgun (WGS) entry which is preliminary data.</text>
</comment>
<feature type="domain" description="Peptidase M6-like" evidence="3">
    <location>
        <begin position="126"/>
        <end position="317"/>
    </location>
</feature>
<dbReference type="InterPro" id="IPR008757">
    <property type="entry name" value="Peptidase_M6-like_domain"/>
</dbReference>
<keyword evidence="5" id="KW-1185">Reference proteome</keyword>
<dbReference type="OrthoDB" id="44342at2759"/>
<gene>
    <name evidence="4" type="ORF">SEMRO_3032_G342510.1</name>
</gene>
<organism evidence="4 5">
    <name type="scientific">Seminavis robusta</name>
    <dbReference type="NCBI Taxonomy" id="568900"/>
    <lineage>
        <taxon>Eukaryota</taxon>
        <taxon>Sar</taxon>
        <taxon>Stramenopiles</taxon>
        <taxon>Ochrophyta</taxon>
        <taxon>Bacillariophyta</taxon>
        <taxon>Bacillariophyceae</taxon>
        <taxon>Bacillariophycidae</taxon>
        <taxon>Naviculales</taxon>
        <taxon>Naviculaceae</taxon>
        <taxon>Seminavis</taxon>
    </lineage>
</organism>
<dbReference type="GO" id="GO:0008233">
    <property type="term" value="F:peptidase activity"/>
    <property type="evidence" value="ECO:0007669"/>
    <property type="project" value="InterPro"/>
</dbReference>
<feature type="compositionally biased region" description="Low complexity" evidence="1">
    <location>
        <begin position="492"/>
        <end position="652"/>
    </location>
</feature>
<feature type="region of interest" description="Disordered" evidence="1">
    <location>
        <begin position="475"/>
        <end position="879"/>
    </location>
</feature>
<dbReference type="Proteomes" id="UP001153069">
    <property type="component" value="Unassembled WGS sequence"/>
</dbReference>
<dbReference type="AlphaFoldDB" id="A0A9N8HXC7"/>
<dbReference type="PANTHER" id="PTHR41775">
    <property type="entry name" value="SECRETED PROTEIN-RELATED"/>
    <property type="match status" value="1"/>
</dbReference>
<evidence type="ECO:0000256" key="2">
    <source>
        <dbReference type="SAM" id="SignalP"/>
    </source>
</evidence>
<dbReference type="GO" id="GO:0006508">
    <property type="term" value="P:proteolysis"/>
    <property type="evidence" value="ECO:0007669"/>
    <property type="project" value="InterPro"/>
</dbReference>